<dbReference type="Proteomes" id="UP000540412">
    <property type="component" value="Unassembled WGS sequence"/>
</dbReference>
<proteinExistence type="predicted"/>
<protein>
    <submittedName>
        <fullName evidence="1">Multidrug efflux pump subunit AcrA (Membrane-fusion protein)</fullName>
    </submittedName>
</protein>
<evidence type="ECO:0000313" key="2">
    <source>
        <dbReference type="Proteomes" id="UP000540412"/>
    </source>
</evidence>
<dbReference type="EMBL" id="JACHIT010000002">
    <property type="protein sequence ID" value="MBB5915953.1"/>
    <property type="molecule type" value="Genomic_DNA"/>
</dbReference>
<reference evidence="1 2" key="1">
    <citation type="submission" date="2020-08" db="EMBL/GenBank/DDBJ databases">
        <title>Sequencing the genomes of 1000 actinobacteria strains.</title>
        <authorList>
            <person name="Klenk H.-P."/>
        </authorList>
    </citation>
    <scope>NUCLEOTIDE SEQUENCE [LARGE SCALE GENOMIC DNA]</scope>
    <source>
        <strain evidence="1 2">DSM 43582</strain>
    </source>
</reference>
<accession>A0A7W9PI59</accession>
<dbReference type="RefSeq" id="WP_040748677.1">
    <property type="nucleotide sequence ID" value="NZ_JACHIT010000002.1"/>
</dbReference>
<name>A0A7W9PI59_9NOCA</name>
<dbReference type="AlphaFoldDB" id="A0A7W9PI59"/>
<keyword evidence="2" id="KW-1185">Reference proteome</keyword>
<evidence type="ECO:0000313" key="1">
    <source>
        <dbReference type="EMBL" id="MBB5915953.1"/>
    </source>
</evidence>
<comment type="caution">
    <text evidence="1">The sequence shown here is derived from an EMBL/GenBank/DDBJ whole genome shotgun (WGS) entry which is preliminary data.</text>
</comment>
<organism evidence="1 2">
    <name type="scientific">Nocardia transvalensis</name>
    <dbReference type="NCBI Taxonomy" id="37333"/>
    <lineage>
        <taxon>Bacteria</taxon>
        <taxon>Bacillati</taxon>
        <taxon>Actinomycetota</taxon>
        <taxon>Actinomycetes</taxon>
        <taxon>Mycobacteriales</taxon>
        <taxon>Nocardiaceae</taxon>
        <taxon>Nocardia</taxon>
    </lineage>
</organism>
<gene>
    <name evidence="1" type="ORF">BJY24_004865</name>
</gene>
<sequence>MQSRAALVDLLERLSAELPDYLEELAVITDSAAAEARIEAITRAAAEQALVAERRALVAEQAADLAVIELERAEAQLAAQVDRIRIETADRLAAVRGPSSEEIELERLRPAVVTSPAEAAEKD</sequence>